<dbReference type="GO" id="GO:0030687">
    <property type="term" value="C:preribosome, large subunit precursor"/>
    <property type="evidence" value="ECO:0007669"/>
    <property type="project" value="TreeGrafter"/>
</dbReference>
<evidence type="ECO:0000256" key="4">
    <source>
        <dbReference type="ARBA" id="ARBA00023242"/>
    </source>
</evidence>
<dbReference type="Pfam" id="PF04939">
    <property type="entry name" value="RRS1"/>
    <property type="match status" value="1"/>
</dbReference>
<sequence>MEDVYAVLNKKAALDVTSQQSVSVTKVLDPEIDLGTLLCFDSNDFDTQQLRSNQEAYLTNETRNNVQLLINKLFELPLKNEDGYMYVDLPEPRYNLPREKPLPTPKPLTKWQKFAIEKGIKKTPKPKATWDEILQKWIPAYGYKKAAADKEKDWILEVPGNAADPNVDLFAQKREAKKERVAKNEYQRLRNIAASRKIKVPAVGLPPLEGTLHSNQLKTAVDVAKISTASVGKFQPKLSKEVISTKKNIPGLKKEKIPAKSMQEEKSSSLQILESINNKKPKFNLEKAANKAIHAEEVERAREKKEGGGKKKGGRSRSKGSFKRPTANTGKRLGKQKGGRKRR</sequence>
<dbReference type="PANTHER" id="PTHR17602:SF4">
    <property type="entry name" value="RIBOSOME BIOGENESIS REGULATORY PROTEIN HOMOLOG"/>
    <property type="match status" value="1"/>
</dbReference>
<evidence type="ECO:0000256" key="6">
    <source>
        <dbReference type="SAM" id="MobiDB-lite"/>
    </source>
</evidence>
<evidence type="ECO:0000256" key="1">
    <source>
        <dbReference type="ARBA" id="ARBA00004123"/>
    </source>
</evidence>
<dbReference type="InterPro" id="IPR007023">
    <property type="entry name" value="Ribosom_reg"/>
</dbReference>
<keyword evidence="3 5" id="KW-0690">Ribosome biogenesis</keyword>
<dbReference type="AlphaFoldDB" id="A0A2H8TFT9"/>
<evidence type="ECO:0000256" key="3">
    <source>
        <dbReference type="ARBA" id="ARBA00022517"/>
    </source>
</evidence>
<dbReference type="EMBL" id="GFXV01001105">
    <property type="protein sequence ID" value="MBW12910.1"/>
    <property type="molecule type" value="Transcribed_RNA"/>
</dbReference>
<evidence type="ECO:0000256" key="2">
    <source>
        <dbReference type="ARBA" id="ARBA00010077"/>
    </source>
</evidence>
<feature type="compositionally biased region" description="Polar residues" evidence="6">
    <location>
        <begin position="268"/>
        <end position="278"/>
    </location>
</feature>
<feature type="compositionally biased region" description="Basic residues" evidence="6">
    <location>
        <begin position="332"/>
        <end position="343"/>
    </location>
</feature>
<gene>
    <name evidence="7" type="primary">RRS1_0</name>
</gene>
<proteinExistence type="inferred from homology"/>
<name>A0A2H8TFT9_9HEMI</name>
<feature type="compositionally biased region" description="Basic and acidic residues" evidence="6">
    <location>
        <begin position="283"/>
        <end position="309"/>
    </location>
</feature>
<feature type="region of interest" description="Disordered" evidence="6">
    <location>
        <begin position="254"/>
        <end position="343"/>
    </location>
</feature>
<feature type="compositionally biased region" description="Basic residues" evidence="6">
    <location>
        <begin position="310"/>
        <end position="322"/>
    </location>
</feature>
<reference evidence="7" key="1">
    <citation type="submission" date="2017-10" db="EMBL/GenBank/DDBJ databases">
        <title>Transcriptome Assembly of Sugarcane Aphid Adults.</title>
        <authorList>
            <person name="Scully E.D."/>
            <person name="Palmer N.A."/>
            <person name="Geib S.M."/>
            <person name="Sarath G."/>
            <person name="Sattler S.E."/>
        </authorList>
    </citation>
    <scope>NUCLEOTIDE SEQUENCE</scope>
    <source>
        <tissue evidence="7">Whole body</tissue>
    </source>
</reference>
<protein>
    <recommendedName>
        <fullName evidence="5">Ribosome biogenesis regulatory protein</fullName>
    </recommendedName>
</protein>
<evidence type="ECO:0000256" key="5">
    <source>
        <dbReference type="RuleBase" id="RU364132"/>
    </source>
</evidence>
<dbReference type="PANTHER" id="PTHR17602">
    <property type="entry name" value="RIBOSOME BIOGENESIS REGULATORY PROTEIN"/>
    <property type="match status" value="1"/>
</dbReference>
<keyword evidence="4 5" id="KW-0539">Nucleus</keyword>
<comment type="function">
    <text evidence="5">Involved in ribosomal large subunit assembly.</text>
</comment>
<organism evidence="7">
    <name type="scientific">Melanaphis sacchari</name>
    <dbReference type="NCBI Taxonomy" id="742174"/>
    <lineage>
        <taxon>Eukaryota</taxon>
        <taxon>Metazoa</taxon>
        <taxon>Ecdysozoa</taxon>
        <taxon>Arthropoda</taxon>
        <taxon>Hexapoda</taxon>
        <taxon>Insecta</taxon>
        <taxon>Pterygota</taxon>
        <taxon>Neoptera</taxon>
        <taxon>Paraneoptera</taxon>
        <taxon>Hemiptera</taxon>
        <taxon>Sternorrhyncha</taxon>
        <taxon>Aphidomorpha</taxon>
        <taxon>Aphidoidea</taxon>
        <taxon>Aphididae</taxon>
        <taxon>Aphidini</taxon>
        <taxon>Melanaphis</taxon>
    </lineage>
</organism>
<feature type="compositionally biased region" description="Basic and acidic residues" evidence="6">
    <location>
        <begin position="254"/>
        <end position="267"/>
    </location>
</feature>
<comment type="similarity">
    <text evidence="2 5">Belongs to the RRS1 family.</text>
</comment>
<dbReference type="GO" id="GO:0000447">
    <property type="term" value="P:endonucleolytic cleavage in ITS1 to separate SSU-rRNA from 5.8S rRNA and LSU-rRNA from tricistronic rRNA transcript (SSU-rRNA, 5.8S rRNA, LSU-rRNA)"/>
    <property type="evidence" value="ECO:0007669"/>
    <property type="project" value="TreeGrafter"/>
</dbReference>
<comment type="subcellular location">
    <subcellularLocation>
        <location evidence="1 5">Nucleus</location>
    </subcellularLocation>
</comment>
<evidence type="ECO:0000313" key="7">
    <source>
        <dbReference type="EMBL" id="MBW12910.1"/>
    </source>
</evidence>
<dbReference type="GO" id="GO:0042273">
    <property type="term" value="P:ribosomal large subunit biogenesis"/>
    <property type="evidence" value="ECO:0007669"/>
    <property type="project" value="TreeGrafter"/>
</dbReference>
<dbReference type="OrthoDB" id="28455at2759"/>
<dbReference type="GO" id="GO:0005730">
    <property type="term" value="C:nucleolus"/>
    <property type="evidence" value="ECO:0007669"/>
    <property type="project" value="TreeGrafter"/>
</dbReference>
<accession>A0A2H8TFT9</accession>